<protein>
    <recommendedName>
        <fullName evidence="6">GtrA/DPMS transmembrane domain-containing protein</fullName>
    </recommendedName>
</protein>
<dbReference type="EMBL" id="AP028654">
    <property type="protein sequence ID" value="BEP27793.1"/>
    <property type="molecule type" value="Genomic_DNA"/>
</dbReference>
<proteinExistence type="predicted"/>
<feature type="transmembrane region" description="Helical" evidence="5">
    <location>
        <begin position="58"/>
        <end position="78"/>
    </location>
</feature>
<keyword evidence="3 5" id="KW-1133">Transmembrane helix</keyword>
<keyword evidence="2 5" id="KW-0812">Transmembrane</keyword>
<evidence type="ECO:0000256" key="1">
    <source>
        <dbReference type="ARBA" id="ARBA00004141"/>
    </source>
</evidence>
<keyword evidence="8" id="KW-1185">Reference proteome</keyword>
<evidence type="ECO:0000256" key="4">
    <source>
        <dbReference type="ARBA" id="ARBA00023136"/>
    </source>
</evidence>
<dbReference type="RefSeq" id="WP_338536162.1">
    <property type="nucleotide sequence ID" value="NZ_AP028654.1"/>
</dbReference>
<feature type="domain" description="GtrA/DPMS transmembrane" evidence="6">
    <location>
        <begin position="32"/>
        <end position="141"/>
    </location>
</feature>
<name>A0AAU9E3I3_9FIRM</name>
<feature type="transmembrane region" description="Helical" evidence="5">
    <location>
        <begin position="30"/>
        <end position="52"/>
    </location>
</feature>
<evidence type="ECO:0000259" key="6">
    <source>
        <dbReference type="Pfam" id="PF04138"/>
    </source>
</evidence>
<reference evidence="7 8" key="1">
    <citation type="submission" date="2023-08" db="EMBL/GenBank/DDBJ databases">
        <title>Helicovermis profunda gen. nov., sp. nov., a novel mesophilic, fermentative bacterium within the Bacillota from a deep-sea hydrothermal vent chimney.</title>
        <authorList>
            <person name="Miyazaki U."/>
            <person name="Mizutani D."/>
            <person name="Hashimoto Y."/>
            <person name="Tame A."/>
            <person name="Sawayama S."/>
            <person name="Miyazaki J."/>
            <person name="Takai K."/>
            <person name="Nakagawa S."/>
        </authorList>
    </citation>
    <scope>NUCLEOTIDE SEQUENCE [LARGE SCALE GENOMIC DNA]</scope>
    <source>
        <strain evidence="7 8">S502</strain>
    </source>
</reference>
<evidence type="ECO:0000256" key="5">
    <source>
        <dbReference type="SAM" id="Phobius"/>
    </source>
</evidence>
<evidence type="ECO:0000313" key="7">
    <source>
        <dbReference type="EMBL" id="BEP27793.1"/>
    </source>
</evidence>
<evidence type="ECO:0000256" key="3">
    <source>
        <dbReference type="ARBA" id="ARBA00022989"/>
    </source>
</evidence>
<feature type="transmembrane region" description="Helical" evidence="5">
    <location>
        <begin position="90"/>
        <end position="112"/>
    </location>
</feature>
<dbReference type="KEGG" id="hprf:HLPR_01240"/>
<organism evidence="7 8">
    <name type="scientific">Helicovermis profundi</name>
    <dbReference type="NCBI Taxonomy" id="3065157"/>
    <lineage>
        <taxon>Bacteria</taxon>
        <taxon>Bacillati</taxon>
        <taxon>Bacillota</taxon>
        <taxon>Clostridia</taxon>
        <taxon>Helicovermis</taxon>
    </lineage>
</organism>
<dbReference type="AlphaFoldDB" id="A0AAU9E3I3"/>
<dbReference type="Pfam" id="PF04138">
    <property type="entry name" value="GtrA_DPMS_TM"/>
    <property type="match status" value="1"/>
</dbReference>
<keyword evidence="4 5" id="KW-0472">Membrane</keyword>
<gene>
    <name evidence="7" type="ORF">HLPR_01240</name>
</gene>
<dbReference type="Proteomes" id="UP001321786">
    <property type="component" value="Chromosome"/>
</dbReference>
<feature type="transmembrane region" description="Helical" evidence="5">
    <location>
        <begin position="118"/>
        <end position="138"/>
    </location>
</feature>
<accession>A0AAU9E3I3</accession>
<dbReference type="InterPro" id="IPR007267">
    <property type="entry name" value="GtrA_DPMS_TM"/>
</dbReference>
<dbReference type="GO" id="GO:0000271">
    <property type="term" value="P:polysaccharide biosynthetic process"/>
    <property type="evidence" value="ECO:0007669"/>
    <property type="project" value="InterPro"/>
</dbReference>
<dbReference type="GO" id="GO:0016020">
    <property type="term" value="C:membrane"/>
    <property type="evidence" value="ECO:0007669"/>
    <property type="project" value="UniProtKB-SubCell"/>
</dbReference>
<evidence type="ECO:0000256" key="2">
    <source>
        <dbReference type="ARBA" id="ARBA00022692"/>
    </source>
</evidence>
<comment type="subcellular location">
    <subcellularLocation>
        <location evidence="1">Membrane</location>
        <topology evidence="1">Multi-pass membrane protein</topology>
    </subcellularLocation>
</comment>
<sequence length="159" mass="18877">MYNKIKTESSCKLFKLNTLKNLNSFYNSKLLRYFIISCIVTFIDFTVLSFFMQLSNNIIFSNTFGILTGALFQINLNYKFVYKHKKGSIDLFFFIITFLINLFMADSIIYIGYHMLNINMYISKFLSISIPFIITYLLRDYLNSNRDYYTNILVKATYK</sequence>
<evidence type="ECO:0000313" key="8">
    <source>
        <dbReference type="Proteomes" id="UP001321786"/>
    </source>
</evidence>